<dbReference type="Gene3D" id="1.20.5.4130">
    <property type="match status" value="1"/>
</dbReference>
<dbReference type="SUPFAM" id="SSF52540">
    <property type="entry name" value="P-loop containing nucleoside triphosphate hydrolases"/>
    <property type="match status" value="1"/>
</dbReference>
<dbReference type="SUPFAM" id="SSF52058">
    <property type="entry name" value="L domain-like"/>
    <property type="match status" value="2"/>
</dbReference>
<feature type="domain" description="NB-ARC" evidence="4">
    <location>
        <begin position="229"/>
        <end position="398"/>
    </location>
</feature>
<evidence type="ECO:0000259" key="5">
    <source>
        <dbReference type="Pfam" id="PF23559"/>
    </source>
</evidence>
<dbReference type="InterPro" id="IPR027417">
    <property type="entry name" value="P-loop_NTPase"/>
</dbReference>
<keyword evidence="1" id="KW-0677">Repeat</keyword>
<feature type="compositionally biased region" description="Basic and acidic residues" evidence="3">
    <location>
        <begin position="986"/>
        <end position="996"/>
    </location>
</feature>
<dbReference type="Gene3D" id="1.10.8.430">
    <property type="entry name" value="Helical domain of apoptotic protease-activating factors"/>
    <property type="match status" value="1"/>
</dbReference>
<dbReference type="OrthoDB" id="690487at2759"/>
<dbReference type="InterPro" id="IPR042197">
    <property type="entry name" value="Apaf_helical"/>
</dbReference>
<dbReference type="Gene3D" id="3.40.50.300">
    <property type="entry name" value="P-loop containing nucleotide triphosphate hydrolases"/>
    <property type="match status" value="1"/>
</dbReference>
<dbReference type="InterPro" id="IPR058922">
    <property type="entry name" value="WHD_DRP"/>
</dbReference>
<dbReference type="PRINTS" id="PR00364">
    <property type="entry name" value="DISEASERSIST"/>
</dbReference>
<evidence type="ECO:0000256" key="1">
    <source>
        <dbReference type="ARBA" id="ARBA00022737"/>
    </source>
</evidence>
<dbReference type="GeneID" id="100838205"/>
<evidence type="ECO:0000259" key="6">
    <source>
        <dbReference type="Pfam" id="PF23598"/>
    </source>
</evidence>
<dbReference type="InterPro" id="IPR055414">
    <property type="entry name" value="LRR_R13L4/SHOC2-like"/>
</dbReference>
<dbReference type="KEGG" id="bdi:100838205"/>
<evidence type="ECO:0000256" key="2">
    <source>
        <dbReference type="ARBA" id="ARBA00022821"/>
    </source>
</evidence>
<dbReference type="EMBL" id="CM000883">
    <property type="protein sequence ID" value="PNT62935.1"/>
    <property type="molecule type" value="Genomic_DNA"/>
</dbReference>
<dbReference type="Gramene" id="PNT62935">
    <property type="protein sequence ID" value="PNT62935"/>
    <property type="gene ID" value="BRADI_4g09788v3"/>
</dbReference>
<dbReference type="GO" id="GO:0042742">
    <property type="term" value="P:defense response to bacterium"/>
    <property type="evidence" value="ECO:0007669"/>
    <property type="project" value="UniProtKB-ARBA"/>
</dbReference>
<evidence type="ECO:0000256" key="3">
    <source>
        <dbReference type="SAM" id="MobiDB-lite"/>
    </source>
</evidence>
<dbReference type="Proteomes" id="UP000008810">
    <property type="component" value="Chromosome 4"/>
</dbReference>
<dbReference type="ExpressionAtlas" id="A0A2K2CLN3">
    <property type="expression patterns" value="baseline"/>
</dbReference>
<dbReference type="Gene3D" id="3.80.10.10">
    <property type="entry name" value="Ribonuclease Inhibitor"/>
    <property type="match status" value="3"/>
</dbReference>
<sequence length="1442" mass="161630">MEDPDPEYSADSLHGGTMDVPVTASLGSMGPLLRQLQYSQPKGVSVAKIQLLKDGLGELCISLKNLSELTAEDEEDGSSFTAKWWMKLVRELCYDTEDYLDDHSGAGDACARPRSARRLGGFRVCRQNLQWRPTQIGEKDQGRRGGAFIRLLNNTSTRSTNLKRRYQTAITFSELMARVEDASERQRELFFQLAPWKTIEPADHDPVHMKINTASGGQRSLVFGFEEPTMNSLIDLLAFEEEKQLKVVPIFGPAGAGKSTLARTLYDKYRGKFQCWAFVRMSRNPDMRKLLTGVLSQIKAPPDYAAFSDVHHLIDNIIKHLQGKRFFVIIDELWSTSAWDVISRAFPHGDFFSRIITTTQFEDVALACCGFQSEYVFKMRLLNDDQSRKLFFSVIFRSEGVCPPDSQEVPYRIIRKCGGFPLAILHIASLLAREPKLEKWVHIQNSLPSTSEGLKEVVRFIYNNFPSRLKTCLLYFSTYPEGSVIKKDELVKQWVAEGFLGAVDGQDTEKIAGDYFDELVIRGMIQAVDTNHNGRVLTCTVHQIVLNLIRHKSMEENLVITVNYFQSAPALPDKVRRLSIQFGGAKSAKIPENIRMPQVRSLIFCGFFKCVPAILDYRLLRVLILHIWADQDETSFDLTGICELFRLRYLKIECDIITVDLPDEIRGLQYLETLQVDAKLSAVPSDIVHLNKLLHLRLPSECILPHGVGHMASLRTLGYFDLGSNSEDNVIDLCKLTNLQDLHLTCSTEQSTENVENNMQLLGSILEKLGNLQSLTLILAAGSSSMSISCDGLISAFPSPARLQRLELLPRICIFSSLPRRIGELRTLCILKIAVRVLSMNDIDILQGLPALTALSLSSRRVDWIIFDNRGFRVLKYFKFMYTAPCLSFLRGAMPNVQKLRVGFNANRIKQHSWTTFGFKHLASLRELSIKLGGIGAHESDKRTTYLSDMMATINTENSVSVNIKFVDQLYYEQYYGTQDEAPDLPPKKDEDEHGQADIGITAPSGSSRLPITDDEARLEITGEGDRHSLDQVFSLKTLVYDSTDRLFVPIRGHGEVESQLSAEHLVVRKLGGASGKELTQLLTRLPRLSTLEIKWCGNITQVAVGVTLQQVLSAIASDDSDSEVEQEKEENGLLLFPDHLSDSLCKLKISFCQELVLMEPPTFLPPRAANRNNKIETRRGGLQALRSLQELEICDCPMFLSAYLASSPSLHIFPSSLQSLVLFLVEGMETLELLSNLTSLTSLDLQYCGQDLRCEGLGPLLTAGSRLSKLIVHGSPRFFAGWDPNPRQVVLQDEGREEQQLQLVSSPSTSKLQELETDEVTGLLAAPICSLLSSSLTKLELRGTEEMEHFSKEQEDALHLLASLQELKFIIFDKLQHLPAGLHKLTNLKILEISSCPAVRSLPTDGLPKSLRKLDICICGNEELKQQCRGLVGTISEIYVD</sequence>
<dbReference type="EnsemblPlants" id="PNT62935">
    <property type="protein sequence ID" value="PNT62935"/>
    <property type="gene ID" value="BRADI_4g09788v3"/>
</dbReference>
<feature type="region of interest" description="Disordered" evidence="3">
    <location>
        <begin position="981"/>
        <end position="1012"/>
    </location>
</feature>
<reference evidence="7" key="2">
    <citation type="submission" date="2017-06" db="EMBL/GenBank/DDBJ databases">
        <title>WGS assembly of Brachypodium distachyon.</title>
        <authorList>
            <consortium name="The International Brachypodium Initiative"/>
            <person name="Lucas S."/>
            <person name="Harmon-Smith M."/>
            <person name="Lail K."/>
            <person name="Tice H."/>
            <person name="Grimwood J."/>
            <person name="Bruce D."/>
            <person name="Barry K."/>
            <person name="Shu S."/>
            <person name="Lindquist E."/>
            <person name="Wang M."/>
            <person name="Pitluck S."/>
            <person name="Vogel J.P."/>
            <person name="Garvin D.F."/>
            <person name="Mockler T.C."/>
            <person name="Schmutz J."/>
            <person name="Rokhsar D."/>
            <person name="Bevan M.W."/>
        </authorList>
    </citation>
    <scope>NUCLEOTIDE SEQUENCE</scope>
    <source>
        <strain evidence="7">Bd21</strain>
    </source>
</reference>
<accession>A0A2K2CLN3</accession>
<dbReference type="Pfam" id="PF23559">
    <property type="entry name" value="WHD_DRP"/>
    <property type="match status" value="1"/>
</dbReference>
<dbReference type="FunFam" id="1.10.10.10:FF:000322">
    <property type="entry name" value="Probable disease resistance protein At1g63360"/>
    <property type="match status" value="1"/>
</dbReference>
<dbReference type="GO" id="GO:0043531">
    <property type="term" value="F:ADP binding"/>
    <property type="evidence" value="ECO:0007669"/>
    <property type="project" value="InterPro"/>
</dbReference>
<evidence type="ECO:0000259" key="4">
    <source>
        <dbReference type="Pfam" id="PF00931"/>
    </source>
</evidence>
<proteinExistence type="predicted"/>
<dbReference type="Pfam" id="PF00931">
    <property type="entry name" value="NB-ARC"/>
    <property type="match status" value="1"/>
</dbReference>
<evidence type="ECO:0000313" key="7">
    <source>
        <dbReference type="EMBL" id="PNT62935.1"/>
    </source>
</evidence>
<dbReference type="GO" id="GO:0002758">
    <property type="term" value="P:innate immune response-activating signaling pathway"/>
    <property type="evidence" value="ECO:0007669"/>
    <property type="project" value="UniProtKB-ARBA"/>
</dbReference>
<evidence type="ECO:0000313" key="8">
    <source>
        <dbReference type="EnsemblPlants" id="PNT62935"/>
    </source>
</evidence>
<keyword evidence="9" id="KW-1185">Reference proteome</keyword>
<feature type="domain" description="Disease resistance R13L4/SHOC-2-like LRR" evidence="6">
    <location>
        <begin position="598"/>
        <end position="941"/>
    </location>
</feature>
<gene>
    <name evidence="8" type="primary">LOC100838205</name>
    <name evidence="7" type="ORF">BRADI_4g09788v3</name>
</gene>
<dbReference type="InterPro" id="IPR002182">
    <property type="entry name" value="NB-ARC"/>
</dbReference>
<feature type="domain" description="Disease resistance protein winged helix" evidence="5">
    <location>
        <begin position="479"/>
        <end position="549"/>
    </location>
</feature>
<dbReference type="Gene3D" id="1.10.10.10">
    <property type="entry name" value="Winged helix-like DNA-binding domain superfamily/Winged helix DNA-binding domain"/>
    <property type="match status" value="1"/>
</dbReference>
<dbReference type="InterPro" id="IPR044974">
    <property type="entry name" value="Disease_R_plants"/>
</dbReference>
<name>A0A2K2CLN3_BRADI</name>
<dbReference type="GO" id="GO:0009626">
    <property type="term" value="P:plant-type hypersensitive response"/>
    <property type="evidence" value="ECO:0007669"/>
    <property type="project" value="UniProtKB-ARBA"/>
</dbReference>
<dbReference type="PANTHER" id="PTHR23155:SF1094">
    <property type="entry name" value="OS11G0686400 PROTEIN"/>
    <property type="match status" value="1"/>
</dbReference>
<dbReference type="GO" id="GO:0098542">
    <property type="term" value="P:defense response to other organism"/>
    <property type="evidence" value="ECO:0000318"/>
    <property type="project" value="GO_Central"/>
</dbReference>
<dbReference type="InterPro" id="IPR032675">
    <property type="entry name" value="LRR_dom_sf"/>
</dbReference>
<reference evidence="8" key="3">
    <citation type="submission" date="2018-08" db="UniProtKB">
        <authorList>
            <consortium name="EnsemblPlants"/>
        </authorList>
    </citation>
    <scope>IDENTIFICATION</scope>
    <source>
        <strain evidence="8">cv. Bd21</strain>
    </source>
</reference>
<evidence type="ECO:0000313" key="9">
    <source>
        <dbReference type="Proteomes" id="UP000008810"/>
    </source>
</evidence>
<dbReference type="Pfam" id="PF23598">
    <property type="entry name" value="LRR_14"/>
    <property type="match status" value="1"/>
</dbReference>
<dbReference type="PANTHER" id="PTHR23155">
    <property type="entry name" value="DISEASE RESISTANCE PROTEIN RP"/>
    <property type="match status" value="1"/>
</dbReference>
<keyword evidence="2" id="KW-0611">Plant defense</keyword>
<protein>
    <submittedName>
        <fullName evidence="7 8">Uncharacterized protein</fullName>
    </submittedName>
</protein>
<dbReference type="InterPro" id="IPR036388">
    <property type="entry name" value="WH-like_DNA-bd_sf"/>
</dbReference>
<reference evidence="7 8" key="1">
    <citation type="journal article" date="2010" name="Nature">
        <title>Genome sequencing and analysis of the model grass Brachypodium distachyon.</title>
        <authorList>
            <consortium name="International Brachypodium Initiative"/>
        </authorList>
    </citation>
    <scope>NUCLEOTIDE SEQUENCE [LARGE SCALE GENOMIC DNA]</scope>
    <source>
        <strain evidence="7">Bd21</strain>
        <strain evidence="8">cv. Bd21</strain>
    </source>
</reference>
<organism evidence="7">
    <name type="scientific">Brachypodium distachyon</name>
    <name type="common">Purple false brome</name>
    <name type="synonym">Trachynia distachya</name>
    <dbReference type="NCBI Taxonomy" id="15368"/>
    <lineage>
        <taxon>Eukaryota</taxon>
        <taxon>Viridiplantae</taxon>
        <taxon>Streptophyta</taxon>
        <taxon>Embryophyta</taxon>
        <taxon>Tracheophyta</taxon>
        <taxon>Spermatophyta</taxon>
        <taxon>Magnoliopsida</taxon>
        <taxon>Liliopsida</taxon>
        <taxon>Poales</taxon>
        <taxon>Poaceae</taxon>
        <taxon>BOP clade</taxon>
        <taxon>Pooideae</taxon>
        <taxon>Stipodae</taxon>
        <taxon>Brachypodieae</taxon>
        <taxon>Brachypodium</taxon>
    </lineage>
</organism>